<protein>
    <submittedName>
        <fullName evidence="2">Uncharacterized protein</fullName>
    </submittedName>
</protein>
<feature type="region of interest" description="Disordered" evidence="1">
    <location>
        <begin position="1"/>
        <end position="56"/>
    </location>
</feature>
<reference evidence="2 3" key="1">
    <citation type="submission" date="2018-11" db="EMBL/GenBank/DDBJ databases">
        <authorList>
            <consortium name="Pathogen Informatics"/>
        </authorList>
    </citation>
    <scope>NUCLEOTIDE SEQUENCE [LARGE SCALE GENOMIC DNA]</scope>
</reference>
<dbReference type="EMBL" id="UYRU01121691">
    <property type="protein sequence ID" value="VDN49495.1"/>
    <property type="molecule type" value="Genomic_DNA"/>
</dbReference>
<evidence type="ECO:0000256" key="1">
    <source>
        <dbReference type="SAM" id="MobiDB-lite"/>
    </source>
</evidence>
<keyword evidence="3" id="KW-1185">Reference proteome</keyword>
<name>A0A3P7P358_DIBLA</name>
<proteinExistence type="predicted"/>
<evidence type="ECO:0000313" key="3">
    <source>
        <dbReference type="Proteomes" id="UP000281553"/>
    </source>
</evidence>
<accession>A0A3P7P358</accession>
<sequence length="74" mass="8080">MTNHQGGGTGGGRRGQQGRHEIGTAEPEEAIADNRADKMRERQSSSYNQPKRRRCDLVDCGVQRRAVNAGDATL</sequence>
<feature type="compositionally biased region" description="Basic and acidic residues" evidence="1">
    <location>
        <begin position="32"/>
        <end position="43"/>
    </location>
</feature>
<organism evidence="2 3">
    <name type="scientific">Dibothriocephalus latus</name>
    <name type="common">Fish tapeworm</name>
    <name type="synonym">Diphyllobothrium latum</name>
    <dbReference type="NCBI Taxonomy" id="60516"/>
    <lineage>
        <taxon>Eukaryota</taxon>
        <taxon>Metazoa</taxon>
        <taxon>Spiralia</taxon>
        <taxon>Lophotrochozoa</taxon>
        <taxon>Platyhelminthes</taxon>
        <taxon>Cestoda</taxon>
        <taxon>Eucestoda</taxon>
        <taxon>Diphyllobothriidea</taxon>
        <taxon>Diphyllobothriidae</taxon>
        <taxon>Dibothriocephalus</taxon>
    </lineage>
</organism>
<feature type="compositionally biased region" description="Gly residues" evidence="1">
    <location>
        <begin position="1"/>
        <end position="15"/>
    </location>
</feature>
<gene>
    <name evidence="2" type="ORF">DILT_LOCUS19794</name>
</gene>
<dbReference type="AlphaFoldDB" id="A0A3P7P358"/>
<evidence type="ECO:0000313" key="2">
    <source>
        <dbReference type="EMBL" id="VDN49495.1"/>
    </source>
</evidence>
<dbReference type="Proteomes" id="UP000281553">
    <property type="component" value="Unassembled WGS sequence"/>
</dbReference>